<gene>
    <name evidence="1" type="ORF">LOC71_23615</name>
</gene>
<reference evidence="1" key="1">
    <citation type="submission" date="2021-11" db="EMBL/GenBank/DDBJ databases">
        <title>Genome sequence.</title>
        <authorList>
            <person name="Sun Q."/>
        </authorList>
    </citation>
    <scope>NUCLEOTIDE SEQUENCE</scope>
    <source>
        <strain evidence="1">JC740</strain>
    </source>
</reference>
<name>A0ABS8NNX0_9BACT</name>
<dbReference type="EMBL" id="JAJKFW010000064">
    <property type="protein sequence ID" value="MCC9645278.1"/>
    <property type="molecule type" value="Genomic_DNA"/>
</dbReference>
<proteinExistence type="predicted"/>
<accession>A0ABS8NNX0</accession>
<dbReference type="Proteomes" id="UP001430306">
    <property type="component" value="Unassembled WGS sequence"/>
</dbReference>
<keyword evidence="2" id="KW-1185">Reference proteome</keyword>
<organism evidence="1 2">
    <name type="scientific">Rhodopirellula halodulae</name>
    <dbReference type="NCBI Taxonomy" id="2894198"/>
    <lineage>
        <taxon>Bacteria</taxon>
        <taxon>Pseudomonadati</taxon>
        <taxon>Planctomycetota</taxon>
        <taxon>Planctomycetia</taxon>
        <taxon>Pirellulales</taxon>
        <taxon>Pirellulaceae</taxon>
        <taxon>Rhodopirellula</taxon>
    </lineage>
</organism>
<comment type="caution">
    <text evidence="1">The sequence shown here is derived from an EMBL/GenBank/DDBJ whole genome shotgun (WGS) entry which is preliminary data.</text>
</comment>
<evidence type="ECO:0000313" key="2">
    <source>
        <dbReference type="Proteomes" id="UP001430306"/>
    </source>
</evidence>
<evidence type="ECO:0000313" key="1">
    <source>
        <dbReference type="EMBL" id="MCC9645278.1"/>
    </source>
</evidence>
<sequence>MSVQVVFVGQEWPTYGGMDALLLWRAWRCFGGDVTFHFDAVWHIVRS</sequence>
<dbReference type="RefSeq" id="WP_230276905.1">
    <property type="nucleotide sequence ID" value="NZ_JAJKFW010000064.1"/>
</dbReference>
<protein>
    <submittedName>
        <fullName evidence="1">Uncharacterized protein</fullName>
    </submittedName>
</protein>